<gene>
    <name evidence="4" type="ORF">Glove_172g23</name>
</gene>
<feature type="coiled-coil region" evidence="1">
    <location>
        <begin position="240"/>
        <end position="274"/>
    </location>
</feature>
<name>A0A397IP68_9GLOM</name>
<sequence>MKVFGTNNLRKYYVYVGVIKDLVELWPSVTIINGQPRHPQSQGLVERANEILEQKLVSELLKNGICNEEEIPDTIDIQSDSITNLDEDIDDQVPVTSMFTNTSTPTNTSTSTNTSMPILNEDMDDQIPVTSAPTNTSTNIFTFILDKDMDDQIPVTSAPTNTYILDKDIDNQISVISTPTNTSTPISESEELPHLKPLNQELLHQQNNNCIGSLNNQNINFLKQLISTETMDQDLNQFNIERHEILRNTVRKNLEQYTKKMANQMLKKRKLTDLEIGDLVRIKIPKIDRFGIDHSSLPCKIIEKTDNQRYQLGCKYGIINVSYYIGELEALGTTTYPELDEIPSNQISVREAARLQSVRPVSCSICNCKGPCNSNRCKCKKEKAKCTSRCHSGQSCSNKN</sequence>
<evidence type="ECO:0000259" key="3">
    <source>
        <dbReference type="PROSITE" id="PS50994"/>
    </source>
</evidence>
<dbReference type="SUPFAM" id="SSF53098">
    <property type="entry name" value="Ribonuclease H-like"/>
    <property type="match status" value="1"/>
</dbReference>
<proteinExistence type="predicted"/>
<evidence type="ECO:0000313" key="5">
    <source>
        <dbReference type="Proteomes" id="UP000266861"/>
    </source>
</evidence>
<dbReference type="AlphaFoldDB" id="A0A397IP68"/>
<evidence type="ECO:0000313" key="4">
    <source>
        <dbReference type="EMBL" id="RHZ77819.1"/>
    </source>
</evidence>
<comment type="caution">
    <text evidence="4">The sequence shown here is derived from an EMBL/GenBank/DDBJ whole genome shotgun (WGS) entry which is preliminary data.</text>
</comment>
<protein>
    <recommendedName>
        <fullName evidence="3">Integrase catalytic domain-containing protein</fullName>
    </recommendedName>
</protein>
<feature type="region of interest" description="Disordered" evidence="2">
    <location>
        <begin position="98"/>
        <end position="118"/>
    </location>
</feature>
<feature type="domain" description="Integrase catalytic" evidence="3">
    <location>
        <begin position="1"/>
        <end position="102"/>
    </location>
</feature>
<organism evidence="4 5">
    <name type="scientific">Diversispora epigaea</name>
    <dbReference type="NCBI Taxonomy" id="1348612"/>
    <lineage>
        <taxon>Eukaryota</taxon>
        <taxon>Fungi</taxon>
        <taxon>Fungi incertae sedis</taxon>
        <taxon>Mucoromycota</taxon>
        <taxon>Glomeromycotina</taxon>
        <taxon>Glomeromycetes</taxon>
        <taxon>Diversisporales</taxon>
        <taxon>Diversisporaceae</taxon>
        <taxon>Diversispora</taxon>
    </lineage>
</organism>
<dbReference type="InterPro" id="IPR001584">
    <property type="entry name" value="Integrase_cat-core"/>
</dbReference>
<dbReference type="PROSITE" id="PS50994">
    <property type="entry name" value="INTEGRASE"/>
    <property type="match status" value="1"/>
</dbReference>
<evidence type="ECO:0000256" key="2">
    <source>
        <dbReference type="SAM" id="MobiDB-lite"/>
    </source>
</evidence>
<evidence type="ECO:0000256" key="1">
    <source>
        <dbReference type="SAM" id="Coils"/>
    </source>
</evidence>
<reference evidence="4 5" key="1">
    <citation type="submission" date="2018-08" db="EMBL/GenBank/DDBJ databases">
        <title>Genome and evolution of the arbuscular mycorrhizal fungus Diversispora epigaea (formerly Glomus versiforme) and its bacterial endosymbionts.</title>
        <authorList>
            <person name="Sun X."/>
            <person name="Fei Z."/>
            <person name="Harrison M."/>
        </authorList>
    </citation>
    <scope>NUCLEOTIDE SEQUENCE [LARGE SCALE GENOMIC DNA]</scope>
    <source>
        <strain evidence="4 5">IT104</strain>
    </source>
</reference>
<accession>A0A397IP68</accession>
<dbReference type="Proteomes" id="UP000266861">
    <property type="component" value="Unassembled WGS sequence"/>
</dbReference>
<dbReference type="GO" id="GO:0015074">
    <property type="term" value="P:DNA integration"/>
    <property type="evidence" value="ECO:0007669"/>
    <property type="project" value="InterPro"/>
</dbReference>
<keyword evidence="5" id="KW-1185">Reference proteome</keyword>
<dbReference type="GO" id="GO:0005634">
    <property type="term" value="C:nucleus"/>
    <property type="evidence" value="ECO:0007669"/>
    <property type="project" value="UniProtKB-ARBA"/>
</dbReference>
<feature type="compositionally biased region" description="Low complexity" evidence="2">
    <location>
        <begin position="98"/>
        <end position="117"/>
    </location>
</feature>
<dbReference type="InterPro" id="IPR012337">
    <property type="entry name" value="RNaseH-like_sf"/>
</dbReference>
<keyword evidence="1" id="KW-0175">Coiled coil</keyword>
<dbReference type="EMBL" id="PQFF01000162">
    <property type="protein sequence ID" value="RHZ77819.1"/>
    <property type="molecule type" value="Genomic_DNA"/>
</dbReference>
<dbReference type="OrthoDB" id="2318150at2759"/>